<evidence type="ECO:0000313" key="10">
    <source>
        <dbReference type="Proteomes" id="UP000812966"/>
    </source>
</evidence>
<dbReference type="PANTHER" id="PTHR43161:SF9">
    <property type="entry name" value="SORBITOL DEHYDROGENASE"/>
    <property type="match status" value="1"/>
</dbReference>
<dbReference type="InterPro" id="IPR020843">
    <property type="entry name" value="ER"/>
</dbReference>
<dbReference type="GO" id="GO:0003939">
    <property type="term" value="F:L-iditol 2-dehydrogenase (NAD+) activity"/>
    <property type="evidence" value="ECO:0007669"/>
    <property type="project" value="TreeGrafter"/>
</dbReference>
<protein>
    <recommendedName>
        <fullName evidence="8">Enoyl reductase (ER) domain-containing protein</fullName>
    </recommendedName>
</protein>
<evidence type="ECO:0000259" key="8">
    <source>
        <dbReference type="SMART" id="SM00829"/>
    </source>
</evidence>
<dbReference type="GO" id="GO:0006062">
    <property type="term" value="P:sorbitol catabolic process"/>
    <property type="evidence" value="ECO:0007669"/>
    <property type="project" value="TreeGrafter"/>
</dbReference>
<dbReference type="GO" id="GO:0008270">
    <property type="term" value="F:zinc ion binding"/>
    <property type="evidence" value="ECO:0007669"/>
    <property type="project" value="InterPro"/>
</dbReference>
<dbReference type="EMBL" id="JABELV010000014">
    <property type="protein sequence ID" value="KAG7570995.1"/>
    <property type="molecule type" value="Genomic_DNA"/>
</dbReference>
<dbReference type="Gene3D" id="3.40.50.720">
    <property type="entry name" value="NAD(P)-binding Rossmann-like Domain"/>
    <property type="match status" value="1"/>
</dbReference>
<dbReference type="Pfam" id="PF08240">
    <property type="entry name" value="ADH_N"/>
    <property type="match status" value="1"/>
</dbReference>
<dbReference type="CDD" id="cd05285">
    <property type="entry name" value="sorbitol_DH"/>
    <property type="match status" value="1"/>
</dbReference>
<dbReference type="Gene3D" id="3.90.180.10">
    <property type="entry name" value="Medium-chain alcohol dehydrogenases, catalytic domain"/>
    <property type="match status" value="1"/>
</dbReference>
<evidence type="ECO:0000256" key="3">
    <source>
        <dbReference type="ARBA" id="ARBA00022723"/>
    </source>
</evidence>
<keyword evidence="10" id="KW-1185">Reference proteome</keyword>
<comment type="caution">
    <text evidence="9">The sequence shown here is derived from an EMBL/GenBank/DDBJ whole genome shotgun (WGS) entry which is preliminary data.</text>
</comment>
<evidence type="ECO:0000256" key="6">
    <source>
        <dbReference type="ARBA" id="ARBA00023027"/>
    </source>
</evidence>
<dbReference type="InterPro" id="IPR013154">
    <property type="entry name" value="ADH-like_N"/>
</dbReference>
<evidence type="ECO:0000256" key="1">
    <source>
        <dbReference type="ARBA" id="ARBA00001947"/>
    </source>
</evidence>
<keyword evidence="5" id="KW-0560">Oxidoreductase</keyword>
<accession>A0A8K0JRW9</accession>
<dbReference type="SMART" id="SM00829">
    <property type="entry name" value="PKS_ER"/>
    <property type="match status" value="1"/>
</dbReference>
<dbReference type="Proteomes" id="UP000812966">
    <property type="component" value="Unassembled WGS sequence"/>
</dbReference>
<dbReference type="InterPro" id="IPR011032">
    <property type="entry name" value="GroES-like_sf"/>
</dbReference>
<dbReference type="PANTHER" id="PTHR43161">
    <property type="entry name" value="SORBITOL DEHYDROGENASE"/>
    <property type="match status" value="1"/>
</dbReference>
<dbReference type="InterPro" id="IPR013149">
    <property type="entry name" value="ADH-like_C"/>
</dbReference>
<dbReference type="AlphaFoldDB" id="A0A8K0JRW9"/>
<keyword evidence="3 7" id="KW-0479">Metal-binding</keyword>
<name>A0A8K0JRW9_9TREE</name>
<dbReference type="SUPFAM" id="SSF51735">
    <property type="entry name" value="NAD(P)-binding Rossmann-fold domains"/>
    <property type="match status" value="1"/>
</dbReference>
<dbReference type="Pfam" id="PF00107">
    <property type="entry name" value="ADH_zinc_N"/>
    <property type="match status" value="1"/>
</dbReference>
<dbReference type="InterPro" id="IPR036291">
    <property type="entry name" value="NAD(P)-bd_dom_sf"/>
</dbReference>
<evidence type="ECO:0000256" key="2">
    <source>
        <dbReference type="ARBA" id="ARBA00008072"/>
    </source>
</evidence>
<proteinExistence type="inferred from homology"/>
<evidence type="ECO:0000256" key="5">
    <source>
        <dbReference type="ARBA" id="ARBA00023002"/>
    </source>
</evidence>
<comment type="similarity">
    <text evidence="2 7">Belongs to the zinc-containing alcohol dehydrogenase family.</text>
</comment>
<evidence type="ECO:0000256" key="4">
    <source>
        <dbReference type="ARBA" id="ARBA00022833"/>
    </source>
</evidence>
<comment type="cofactor">
    <cofactor evidence="1 7">
        <name>Zn(2+)</name>
        <dbReference type="ChEBI" id="CHEBI:29105"/>
    </cofactor>
</comment>
<evidence type="ECO:0000313" key="9">
    <source>
        <dbReference type="EMBL" id="KAG7570995.1"/>
    </source>
</evidence>
<dbReference type="FunFam" id="3.40.50.720:FF:000068">
    <property type="entry name" value="Sorbitol dehydrogenase"/>
    <property type="match status" value="1"/>
</dbReference>
<organism evidence="9 10">
    <name type="scientific">Filobasidium floriforme</name>
    <dbReference type="NCBI Taxonomy" id="5210"/>
    <lineage>
        <taxon>Eukaryota</taxon>
        <taxon>Fungi</taxon>
        <taxon>Dikarya</taxon>
        <taxon>Basidiomycota</taxon>
        <taxon>Agaricomycotina</taxon>
        <taxon>Tremellomycetes</taxon>
        <taxon>Filobasidiales</taxon>
        <taxon>Filobasidiaceae</taxon>
        <taxon>Filobasidium</taxon>
    </lineage>
</organism>
<sequence>MSLSGKTDNPSFVLRGIHDTVYEDRPIPELGPKDVLIEVKKTGICASLPMNIPHGRIGNFVLDKPMCLGHESAGYVHSVGSEVTTHKKGDAVALEPGATCMRCEYCKGGKYNLCPDVIFAATPPFTLGTLCRYYKLPHELVYTLPDTCTLEDGAMIEPLAVGIHSVAKLGKFQTGQNIVVFGAGPVGLLCMAVAKALGAKRIIAVDINAERLAFAKSYVATDIFQPPPPNPNEARPDFSKRAADAMMSELHIETRGWDAIDLVIEATGAEPCVQMGLHLVKPAGTFVQVGMGAPNLVIPMYLVAGKELGVFGSFRYGPGDYPMAISLVARGLIDLKPLVTHRFKFEEAVKAFGVTQNGKDEDGKSAIKCIIDGPE</sequence>
<dbReference type="SUPFAM" id="SSF50129">
    <property type="entry name" value="GroES-like"/>
    <property type="match status" value="1"/>
</dbReference>
<dbReference type="PROSITE" id="PS00059">
    <property type="entry name" value="ADH_ZINC"/>
    <property type="match status" value="1"/>
</dbReference>
<feature type="domain" description="Enoyl reductase (ER)" evidence="8">
    <location>
        <begin position="15"/>
        <end position="367"/>
    </location>
</feature>
<dbReference type="InterPro" id="IPR045306">
    <property type="entry name" value="SDH-like"/>
</dbReference>
<reference evidence="9" key="1">
    <citation type="submission" date="2020-04" db="EMBL/GenBank/DDBJ databases">
        <title>Analysis of mating type loci in Filobasidium floriforme.</title>
        <authorList>
            <person name="Nowrousian M."/>
        </authorList>
    </citation>
    <scope>NUCLEOTIDE SEQUENCE</scope>
    <source>
        <strain evidence="9">CBS 6242</strain>
    </source>
</reference>
<keyword evidence="4 7" id="KW-0862">Zinc</keyword>
<evidence type="ECO:0000256" key="7">
    <source>
        <dbReference type="RuleBase" id="RU361277"/>
    </source>
</evidence>
<gene>
    <name evidence="9" type="ORF">FFLO_01089</name>
</gene>
<dbReference type="InterPro" id="IPR002328">
    <property type="entry name" value="ADH_Zn_CS"/>
</dbReference>
<keyword evidence="6" id="KW-0520">NAD</keyword>